<gene>
    <name evidence="2" type="ORF">ACFYXQ_35825</name>
</gene>
<dbReference type="EMBL" id="JBIAQY010000017">
    <property type="protein sequence ID" value="MFF3573147.1"/>
    <property type="molecule type" value="Genomic_DNA"/>
</dbReference>
<dbReference type="PRINTS" id="PR00598">
    <property type="entry name" value="HTHMARR"/>
</dbReference>
<dbReference type="Gene3D" id="1.10.10.10">
    <property type="entry name" value="Winged helix-like DNA-binding domain superfamily/Winged helix DNA-binding domain"/>
    <property type="match status" value="1"/>
</dbReference>
<dbReference type="InterPro" id="IPR036390">
    <property type="entry name" value="WH_DNA-bd_sf"/>
</dbReference>
<evidence type="ECO:0000313" key="2">
    <source>
        <dbReference type="EMBL" id="MFF3573147.1"/>
    </source>
</evidence>
<dbReference type="InterPro" id="IPR036388">
    <property type="entry name" value="WH-like_DNA-bd_sf"/>
</dbReference>
<feature type="domain" description="HTH marR-type" evidence="1">
    <location>
        <begin position="7"/>
        <end position="138"/>
    </location>
</feature>
<reference evidence="2 3" key="1">
    <citation type="submission" date="2024-10" db="EMBL/GenBank/DDBJ databases">
        <title>The Natural Products Discovery Center: Release of the First 8490 Sequenced Strains for Exploring Actinobacteria Biosynthetic Diversity.</title>
        <authorList>
            <person name="Kalkreuter E."/>
            <person name="Kautsar S.A."/>
            <person name="Yang D."/>
            <person name="Bader C.D."/>
            <person name="Teijaro C.N."/>
            <person name="Fluegel L."/>
            <person name="Davis C.M."/>
            <person name="Simpson J.R."/>
            <person name="Lauterbach L."/>
            <person name="Steele A.D."/>
            <person name="Gui C."/>
            <person name="Meng S."/>
            <person name="Li G."/>
            <person name="Viehrig K."/>
            <person name="Ye F."/>
            <person name="Su P."/>
            <person name="Kiefer A.F."/>
            <person name="Nichols A."/>
            <person name="Cepeda A.J."/>
            <person name="Yan W."/>
            <person name="Fan B."/>
            <person name="Jiang Y."/>
            <person name="Adhikari A."/>
            <person name="Zheng C.-J."/>
            <person name="Schuster L."/>
            <person name="Cowan T.M."/>
            <person name="Smanski M.J."/>
            <person name="Chevrette M.G."/>
            <person name="De Carvalho L.P.S."/>
            <person name="Shen B."/>
        </authorList>
    </citation>
    <scope>NUCLEOTIDE SEQUENCE [LARGE SCALE GENOMIC DNA]</scope>
    <source>
        <strain evidence="2 3">NPDC002593</strain>
    </source>
</reference>
<dbReference type="RefSeq" id="WP_040831798.1">
    <property type="nucleotide sequence ID" value="NZ_JBIAQY010000017.1"/>
</dbReference>
<keyword evidence="3" id="KW-1185">Reference proteome</keyword>
<accession>A0ABW6SA68</accession>
<protein>
    <submittedName>
        <fullName evidence="2">MarR family winged helix-turn-helix transcriptional regulator</fullName>
    </submittedName>
</protein>
<dbReference type="Pfam" id="PF12802">
    <property type="entry name" value="MarR_2"/>
    <property type="match status" value="1"/>
</dbReference>
<dbReference type="Proteomes" id="UP001601992">
    <property type="component" value="Unassembled WGS sequence"/>
</dbReference>
<organism evidence="2 3">
    <name type="scientific">Nocardia jiangxiensis</name>
    <dbReference type="NCBI Taxonomy" id="282685"/>
    <lineage>
        <taxon>Bacteria</taxon>
        <taxon>Bacillati</taxon>
        <taxon>Actinomycetota</taxon>
        <taxon>Actinomycetes</taxon>
        <taxon>Mycobacteriales</taxon>
        <taxon>Nocardiaceae</taxon>
        <taxon>Nocardia</taxon>
    </lineage>
</organism>
<evidence type="ECO:0000313" key="3">
    <source>
        <dbReference type="Proteomes" id="UP001601992"/>
    </source>
</evidence>
<dbReference type="PROSITE" id="PS50995">
    <property type="entry name" value="HTH_MARR_2"/>
    <property type="match status" value="1"/>
</dbReference>
<dbReference type="PANTHER" id="PTHR33164">
    <property type="entry name" value="TRANSCRIPTIONAL REGULATOR, MARR FAMILY"/>
    <property type="match status" value="1"/>
</dbReference>
<proteinExistence type="predicted"/>
<sequence>MTTTVEQLPLAEALVRLSHRVQQVFAEVSRRHDLTPQQAQLLCRLAAGPVGMSDLTRWLALEKSSLTGLVDRAQRRGLVVRIPHETDRRAFQIALTDAGAARAEATHRAVIAQLDALLTTVSPAHREQLSTLITDSILDTPR</sequence>
<evidence type="ECO:0000259" key="1">
    <source>
        <dbReference type="PROSITE" id="PS50995"/>
    </source>
</evidence>
<dbReference type="SUPFAM" id="SSF46785">
    <property type="entry name" value="Winged helix' DNA-binding domain"/>
    <property type="match status" value="1"/>
</dbReference>
<comment type="caution">
    <text evidence="2">The sequence shown here is derived from an EMBL/GenBank/DDBJ whole genome shotgun (WGS) entry which is preliminary data.</text>
</comment>
<dbReference type="SMART" id="SM00347">
    <property type="entry name" value="HTH_MARR"/>
    <property type="match status" value="1"/>
</dbReference>
<dbReference type="PANTHER" id="PTHR33164:SF57">
    <property type="entry name" value="MARR-FAMILY TRANSCRIPTIONAL REGULATOR"/>
    <property type="match status" value="1"/>
</dbReference>
<dbReference type="InterPro" id="IPR000835">
    <property type="entry name" value="HTH_MarR-typ"/>
</dbReference>
<dbReference type="InterPro" id="IPR039422">
    <property type="entry name" value="MarR/SlyA-like"/>
</dbReference>
<name>A0ABW6SA68_9NOCA</name>